<sequence length="117" mass="13464">MSCSPRRKRPRRPTTTANRTKKNVILNPMWSLAIRNAWDEAEICKSCGEVYDAVGKYDGACDCHDGELRLDEGNEEFWSQHPELRGRIRNTEKMRQRYAGAFTWDCCGKAGDAEEFC</sequence>
<dbReference type="AlphaFoldDB" id="A0A6A6YEL3"/>
<proteinExistence type="predicted"/>
<feature type="compositionally biased region" description="Basic residues" evidence="1">
    <location>
        <begin position="1"/>
        <end position="12"/>
    </location>
</feature>
<protein>
    <submittedName>
        <fullName evidence="2 4">Uncharacterized protein</fullName>
    </submittedName>
</protein>
<evidence type="ECO:0000256" key="1">
    <source>
        <dbReference type="SAM" id="MobiDB-lite"/>
    </source>
</evidence>
<evidence type="ECO:0000313" key="4">
    <source>
        <dbReference type="RefSeq" id="XP_033573251.1"/>
    </source>
</evidence>
<evidence type="ECO:0000313" key="3">
    <source>
        <dbReference type="Proteomes" id="UP000504636"/>
    </source>
</evidence>
<evidence type="ECO:0000313" key="2">
    <source>
        <dbReference type="EMBL" id="KAF2806287.1"/>
    </source>
</evidence>
<dbReference type="PANTHER" id="PTHR38167:SF1">
    <property type="entry name" value="C2H2-TYPE DOMAIN-CONTAINING PROTEIN"/>
    <property type="match status" value="1"/>
</dbReference>
<dbReference type="Proteomes" id="UP000504636">
    <property type="component" value="Unplaced"/>
</dbReference>
<dbReference type="EMBL" id="MU003707">
    <property type="protein sequence ID" value="KAF2806287.1"/>
    <property type="molecule type" value="Genomic_DNA"/>
</dbReference>
<keyword evidence="3" id="KW-1185">Reference proteome</keyword>
<dbReference type="PANTHER" id="PTHR38167">
    <property type="entry name" value="C2H2-TYPE DOMAIN-CONTAINING PROTEIN"/>
    <property type="match status" value="1"/>
</dbReference>
<name>A0A6A6YEL3_9PEZI</name>
<dbReference type="GeneID" id="54467532"/>
<reference evidence="2 4" key="1">
    <citation type="journal article" date="2020" name="Stud. Mycol.">
        <title>101 Dothideomycetes genomes: a test case for predicting lifestyles and emergence of pathogens.</title>
        <authorList>
            <person name="Haridas S."/>
            <person name="Albert R."/>
            <person name="Binder M."/>
            <person name="Bloem J."/>
            <person name="Labutti K."/>
            <person name="Salamov A."/>
            <person name="Andreopoulos B."/>
            <person name="Baker S."/>
            <person name="Barry K."/>
            <person name="Bills G."/>
            <person name="Bluhm B."/>
            <person name="Cannon C."/>
            <person name="Castanera R."/>
            <person name="Culley D."/>
            <person name="Daum C."/>
            <person name="Ezra D."/>
            <person name="Gonzalez J."/>
            <person name="Henrissat B."/>
            <person name="Kuo A."/>
            <person name="Liang C."/>
            <person name="Lipzen A."/>
            <person name="Lutzoni F."/>
            <person name="Magnuson J."/>
            <person name="Mondo S."/>
            <person name="Nolan M."/>
            <person name="Ohm R."/>
            <person name="Pangilinan J."/>
            <person name="Park H.-J."/>
            <person name="Ramirez L."/>
            <person name="Alfaro M."/>
            <person name="Sun H."/>
            <person name="Tritt A."/>
            <person name="Yoshinaga Y."/>
            <person name="Zwiers L.-H."/>
            <person name="Turgeon B."/>
            <person name="Goodwin S."/>
            <person name="Spatafora J."/>
            <person name="Crous P."/>
            <person name="Grigoriev I."/>
        </authorList>
    </citation>
    <scope>NUCLEOTIDE SEQUENCE</scope>
    <source>
        <strain evidence="2 4">CBS 304.34</strain>
    </source>
</reference>
<feature type="region of interest" description="Disordered" evidence="1">
    <location>
        <begin position="1"/>
        <end position="20"/>
    </location>
</feature>
<accession>A0A6A6YEL3</accession>
<organism evidence="2">
    <name type="scientific">Mytilinidion resinicola</name>
    <dbReference type="NCBI Taxonomy" id="574789"/>
    <lineage>
        <taxon>Eukaryota</taxon>
        <taxon>Fungi</taxon>
        <taxon>Dikarya</taxon>
        <taxon>Ascomycota</taxon>
        <taxon>Pezizomycotina</taxon>
        <taxon>Dothideomycetes</taxon>
        <taxon>Pleosporomycetidae</taxon>
        <taxon>Mytilinidiales</taxon>
        <taxon>Mytilinidiaceae</taxon>
        <taxon>Mytilinidion</taxon>
    </lineage>
</organism>
<gene>
    <name evidence="2 4" type="ORF">BDZ99DRAFT_538489</name>
</gene>
<dbReference type="RefSeq" id="XP_033573251.1">
    <property type="nucleotide sequence ID" value="XM_033726639.1"/>
</dbReference>
<reference evidence="4" key="2">
    <citation type="submission" date="2020-04" db="EMBL/GenBank/DDBJ databases">
        <authorList>
            <consortium name="NCBI Genome Project"/>
        </authorList>
    </citation>
    <scope>NUCLEOTIDE SEQUENCE</scope>
    <source>
        <strain evidence="4">CBS 304.34</strain>
    </source>
</reference>
<reference evidence="4" key="3">
    <citation type="submission" date="2025-04" db="UniProtKB">
        <authorList>
            <consortium name="RefSeq"/>
        </authorList>
    </citation>
    <scope>IDENTIFICATION</scope>
    <source>
        <strain evidence="4">CBS 304.34</strain>
    </source>
</reference>